<evidence type="ECO:0000313" key="9">
    <source>
        <dbReference type="EMBL" id="ANN17128.1"/>
    </source>
</evidence>
<dbReference type="GO" id="GO:0030170">
    <property type="term" value="F:pyridoxal phosphate binding"/>
    <property type="evidence" value="ECO:0007669"/>
    <property type="project" value="InterPro"/>
</dbReference>
<dbReference type="PANTHER" id="PTHR46383">
    <property type="entry name" value="ASPARTATE AMINOTRANSFERASE"/>
    <property type="match status" value="1"/>
</dbReference>
<dbReference type="GO" id="GO:0017000">
    <property type="term" value="P:antibiotic biosynthetic process"/>
    <property type="evidence" value="ECO:0007669"/>
    <property type="project" value="UniProtKB-KW"/>
</dbReference>
<dbReference type="STRING" id="31958.SD37_16750"/>
<dbReference type="PANTHER" id="PTHR46383:SF1">
    <property type="entry name" value="ASPARTATE AMINOTRANSFERASE"/>
    <property type="match status" value="1"/>
</dbReference>
<dbReference type="PROSITE" id="PS00105">
    <property type="entry name" value="AA_TRANSFER_CLASS_1"/>
    <property type="match status" value="1"/>
</dbReference>
<dbReference type="Proteomes" id="UP000093695">
    <property type="component" value="Chromosome"/>
</dbReference>
<dbReference type="PRINTS" id="PR00753">
    <property type="entry name" value="ACCSYNTHASE"/>
</dbReference>
<evidence type="ECO:0000256" key="1">
    <source>
        <dbReference type="ARBA" id="ARBA00001933"/>
    </source>
</evidence>
<evidence type="ECO:0000256" key="2">
    <source>
        <dbReference type="ARBA" id="ARBA00007441"/>
    </source>
</evidence>
<evidence type="ECO:0000313" key="10">
    <source>
        <dbReference type="Proteomes" id="UP000093695"/>
    </source>
</evidence>
<dbReference type="InterPro" id="IPR004839">
    <property type="entry name" value="Aminotransferase_I/II_large"/>
</dbReference>
<dbReference type="SUPFAM" id="SSF53383">
    <property type="entry name" value="PLP-dependent transferases"/>
    <property type="match status" value="1"/>
</dbReference>
<dbReference type="AlphaFoldDB" id="A0A193BY83"/>
<accession>A0A193BY83</accession>
<keyword evidence="10" id="KW-1185">Reference proteome</keyword>
<dbReference type="CDD" id="cd00609">
    <property type="entry name" value="AAT_like"/>
    <property type="match status" value="1"/>
</dbReference>
<keyword evidence="3 7" id="KW-0032">Aminotransferase</keyword>
<dbReference type="InterPro" id="IPR015421">
    <property type="entry name" value="PyrdxlP-dep_Trfase_major"/>
</dbReference>
<keyword evidence="6" id="KW-0045">Antibiotic biosynthesis</keyword>
<dbReference type="EC" id="2.6.1.-" evidence="7"/>
<keyword evidence="5" id="KW-0663">Pyridoxal phosphate</keyword>
<keyword evidence="4 7" id="KW-0808">Transferase</keyword>
<dbReference type="InterPro" id="IPR004838">
    <property type="entry name" value="NHTrfase_class1_PyrdxlP-BS"/>
</dbReference>
<dbReference type="Pfam" id="PF00155">
    <property type="entry name" value="Aminotran_1_2"/>
    <property type="match status" value="1"/>
</dbReference>
<reference evidence="9 10" key="1">
    <citation type="journal article" date="2015" name="Genome Announc.">
        <title>Draft Genome Sequence of Norvancomycin-Producing Strain Amycolatopsis orientalis CPCC200066.</title>
        <authorList>
            <person name="Lei X."/>
            <person name="Yuan F."/>
            <person name="Shi Y."/>
            <person name="Li X."/>
            <person name="Wang L."/>
            <person name="Hong B."/>
        </authorList>
    </citation>
    <scope>NUCLEOTIDE SEQUENCE [LARGE SCALE GENOMIC DNA]</scope>
    <source>
        <strain evidence="9 10">B-37</strain>
    </source>
</reference>
<proteinExistence type="inferred from homology"/>
<protein>
    <recommendedName>
        <fullName evidence="7">Aminotransferase</fullName>
        <ecNumber evidence="7">2.6.1.-</ecNumber>
    </recommendedName>
</protein>
<evidence type="ECO:0000256" key="4">
    <source>
        <dbReference type="ARBA" id="ARBA00022679"/>
    </source>
</evidence>
<dbReference type="EMBL" id="CP016174">
    <property type="protein sequence ID" value="ANN17128.1"/>
    <property type="molecule type" value="Genomic_DNA"/>
</dbReference>
<name>A0A193BY83_AMYOR</name>
<dbReference type="InterPro" id="IPR015422">
    <property type="entry name" value="PyrdxlP-dep_Trfase_small"/>
</dbReference>
<sequence>MKDLSPHALAIRPSPTLALNAQLKARAEAGERVLNLCVGEPDFPMPALAARMAIQAIEDGESRYTDVAGTLALRERIRRKLREENDLDYRTDQIIASTGAKQALYNAFFVLCGEGDEVVVPAPYWVTYPEQVRAVGATPVIATAGRDSEYKLTPALLERHVTPRTKAVVLNNPGNPTGTTYTRGELEAIAEVVLRHDLYVVEDLIYEHFHYGEGKVESIAALGTPLRDRTIVINGVSKSCGMTGWRVGYSAAPARISALMKRLQSQSTSNVTAVAQRAAIGAMDDVPWTALAAYRERSESAYQQLTAIEGVDCPPPTGAFYLFPDISRFLGDGGPATSDEFCTQLLEHTGVGIVPGTAFGSPGNVRISYAAAPGVVAEGLELLQKFVVSL</sequence>
<evidence type="ECO:0000256" key="7">
    <source>
        <dbReference type="RuleBase" id="RU000481"/>
    </source>
</evidence>
<comment type="similarity">
    <text evidence="2 7">Belongs to the class-I pyridoxal-phosphate-dependent aminotransferase family.</text>
</comment>
<dbReference type="GO" id="GO:0008483">
    <property type="term" value="F:transaminase activity"/>
    <property type="evidence" value="ECO:0007669"/>
    <property type="project" value="UniProtKB-KW"/>
</dbReference>
<organism evidence="9 10">
    <name type="scientific">Amycolatopsis orientalis</name>
    <name type="common">Nocardia orientalis</name>
    <dbReference type="NCBI Taxonomy" id="31958"/>
    <lineage>
        <taxon>Bacteria</taxon>
        <taxon>Bacillati</taxon>
        <taxon>Actinomycetota</taxon>
        <taxon>Actinomycetes</taxon>
        <taxon>Pseudonocardiales</taxon>
        <taxon>Pseudonocardiaceae</taxon>
        <taxon>Amycolatopsis</taxon>
    </lineage>
</organism>
<comment type="cofactor">
    <cofactor evidence="1 7">
        <name>pyridoxal 5'-phosphate</name>
        <dbReference type="ChEBI" id="CHEBI:597326"/>
    </cofactor>
</comment>
<evidence type="ECO:0000256" key="3">
    <source>
        <dbReference type="ARBA" id="ARBA00022576"/>
    </source>
</evidence>
<dbReference type="InterPro" id="IPR015424">
    <property type="entry name" value="PyrdxlP-dep_Trfase"/>
</dbReference>
<dbReference type="RefSeq" id="WP_044850625.1">
    <property type="nucleotide sequence ID" value="NZ_CP016174.1"/>
</dbReference>
<feature type="domain" description="Aminotransferase class I/classII large" evidence="8">
    <location>
        <begin position="32"/>
        <end position="371"/>
    </location>
</feature>
<evidence type="ECO:0000256" key="5">
    <source>
        <dbReference type="ARBA" id="ARBA00022898"/>
    </source>
</evidence>
<dbReference type="Gene3D" id="3.90.1150.10">
    <property type="entry name" value="Aspartate Aminotransferase, domain 1"/>
    <property type="match status" value="1"/>
</dbReference>
<dbReference type="InterPro" id="IPR050596">
    <property type="entry name" value="AspAT/PAT-like"/>
</dbReference>
<dbReference type="FunFam" id="3.40.640.10:FF:000033">
    <property type="entry name" value="Aspartate aminotransferase"/>
    <property type="match status" value="1"/>
</dbReference>
<dbReference type="KEGG" id="aori:SD37_16750"/>
<evidence type="ECO:0000256" key="6">
    <source>
        <dbReference type="ARBA" id="ARBA00023194"/>
    </source>
</evidence>
<dbReference type="GO" id="GO:0006520">
    <property type="term" value="P:amino acid metabolic process"/>
    <property type="evidence" value="ECO:0007669"/>
    <property type="project" value="InterPro"/>
</dbReference>
<gene>
    <name evidence="9" type="ORF">SD37_16750</name>
</gene>
<dbReference type="Gene3D" id="3.40.640.10">
    <property type="entry name" value="Type I PLP-dependent aspartate aminotransferase-like (Major domain)"/>
    <property type="match status" value="1"/>
</dbReference>
<evidence type="ECO:0000259" key="8">
    <source>
        <dbReference type="Pfam" id="PF00155"/>
    </source>
</evidence>